<evidence type="ECO:0000256" key="2">
    <source>
        <dbReference type="ARBA" id="ARBA00022603"/>
    </source>
</evidence>
<gene>
    <name evidence="9" type="ORF">QOZ99_001898</name>
</gene>
<dbReference type="InterPro" id="IPR036388">
    <property type="entry name" value="WH-like_DNA-bd_sf"/>
</dbReference>
<dbReference type="PROSITE" id="PS01124">
    <property type="entry name" value="HTH_ARAC_FAMILY_2"/>
    <property type="match status" value="1"/>
</dbReference>
<dbReference type="InterPro" id="IPR001497">
    <property type="entry name" value="MethylDNA_cys_MeTrfase_AS"/>
</dbReference>
<comment type="caution">
    <text evidence="9">The sequence shown here is derived from an EMBL/GenBank/DDBJ whole genome shotgun (WGS) entry which is preliminary data.</text>
</comment>
<evidence type="ECO:0000256" key="1">
    <source>
        <dbReference type="ARBA" id="ARBA00001286"/>
    </source>
</evidence>
<dbReference type="InterPro" id="IPR036217">
    <property type="entry name" value="MethylDNA_cys_MeTrfase_DNAb"/>
</dbReference>
<evidence type="ECO:0000256" key="6">
    <source>
        <dbReference type="ARBA" id="ARBA00023204"/>
    </source>
</evidence>
<organism evidence="9 10">
    <name type="scientific">Ancylobacter amanitiformis</name>
    <dbReference type="NCBI Taxonomy" id="217069"/>
    <lineage>
        <taxon>Bacteria</taxon>
        <taxon>Pseudomonadati</taxon>
        <taxon>Pseudomonadota</taxon>
        <taxon>Alphaproteobacteria</taxon>
        <taxon>Hyphomicrobiales</taxon>
        <taxon>Xanthobacteraceae</taxon>
        <taxon>Ancylobacter</taxon>
    </lineage>
</organism>
<dbReference type="Gene3D" id="3.40.10.10">
    <property type="entry name" value="DNA Methylphosphotriester Repair Domain"/>
    <property type="match status" value="1"/>
</dbReference>
<evidence type="ECO:0000259" key="8">
    <source>
        <dbReference type="PROSITE" id="PS01124"/>
    </source>
</evidence>
<dbReference type="NCBIfam" id="TIGR00589">
    <property type="entry name" value="ogt"/>
    <property type="match status" value="1"/>
</dbReference>
<dbReference type="Proteomes" id="UP001235094">
    <property type="component" value="Unassembled WGS sequence"/>
</dbReference>
<dbReference type="Pfam" id="PF01035">
    <property type="entry name" value="DNA_binding_1"/>
    <property type="match status" value="1"/>
</dbReference>
<keyword evidence="3 9" id="KW-0808">Transferase</keyword>
<dbReference type="PROSITE" id="PS00374">
    <property type="entry name" value="MGMT"/>
    <property type="match status" value="1"/>
</dbReference>
<dbReference type="PIRSF" id="PIRSF000409">
    <property type="entry name" value="Ada"/>
    <property type="match status" value="1"/>
</dbReference>
<dbReference type="CDD" id="cd06445">
    <property type="entry name" value="ATase"/>
    <property type="match status" value="1"/>
</dbReference>
<dbReference type="InterPro" id="IPR018060">
    <property type="entry name" value="HTH_AraC"/>
</dbReference>
<dbReference type="GO" id="GO:0032259">
    <property type="term" value="P:methylation"/>
    <property type="evidence" value="ECO:0007669"/>
    <property type="project" value="UniProtKB-KW"/>
</dbReference>
<dbReference type="EMBL" id="JAUSVR010000005">
    <property type="protein sequence ID" value="MDQ0511002.1"/>
    <property type="molecule type" value="Genomic_DNA"/>
</dbReference>
<comment type="catalytic activity">
    <reaction evidence="7">
        <text>a 6-O-methyl-2'-deoxyguanosine in DNA + L-cysteinyl-[protein] = S-methyl-L-cysteinyl-[protein] + a 2'-deoxyguanosine in DNA</text>
        <dbReference type="Rhea" id="RHEA:24000"/>
        <dbReference type="Rhea" id="RHEA-COMP:10131"/>
        <dbReference type="Rhea" id="RHEA-COMP:10132"/>
        <dbReference type="Rhea" id="RHEA-COMP:11367"/>
        <dbReference type="Rhea" id="RHEA-COMP:11368"/>
        <dbReference type="ChEBI" id="CHEBI:29950"/>
        <dbReference type="ChEBI" id="CHEBI:82612"/>
        <dbReference type="ChEBI" id="CHEBI:85445"/>
        <dbReference type="ChEBI" id="CHEBI:85448"/>
        <dbReference type="EC" id="2.1.1.63"/>
    </reaction>
</comment>
<evidence type="ECO:0000256" key="7">
    <source>
        <dbReference type="ARBA" id="ARBA00049348"/>
    </source>
</evidence>
<dbReference type="EC" id="2.1.1.63" evidence="9"/>
<dbReference type="GO" id="GO:0003908">
    <property type="term" value="F:methylated-DNA-[protein]-cysteine S-methyltransferase activity"/>
    <property type="evidence" value="ECO:0007669"/>
    <property type="project" value="UniProtKB-EC"/>
</dbReference>
<sequence length="366" mass="39693">MLFDLPDFTLPDPATLYRALLAREATYEGRVYVCVATTGIFCRLTCPARKPLAENCTFRPTIGECIEAGFRPCKRCHPLQPAAAADPMIAALLAALDARPERRWSEGDIARMGYDLSTVRRAFKRQFGMTFLDMARHRRLREGFETLAGGGTVIEAQQEAGFQSASAFRAAFARLIGCAPGDIAGRGALLADWIGTPLGDMIAISSASHLHLLEFVERRALPTEIARLRQRAKGDLGIGPQAPTERIRAELGAFFAGRSAVFETPLALDGSAFTRAVWAELRQIPPGATVSYSEIARRLGQPAAIRAVARANGANQLALVIPCHRVIGADGSLTGYGGGLWRKQRLLEIEQQFQRNGKRHPAVAGG</sequence>
<proteinExistence type="predicted"/>
<dbReference type="Pfam" id="PF02805">
    <property type="entry name" value="Ada_Zn_binding"/>
    <property type="match status" value="1"/>
</dbReference>
<keyword evidence="10" id="KW-1185">Reference proteome</keyword>
<dbReference type="SUPFAM" id="SSF53155">
    <property type="entry name" value="Methylated DNA-protein cysteine methyltransferase domain"/>
    <property type="match status" value="1"/>
</dbReference>
<dbReference type="PANTHER" id="PTHR10815">
    <property type="entry name" value="METHYLATED-DNA--PROTEIN-CYSTEINE METHYLTRANSFERASE"/>
    <property type="match status" value="1"/>
</dbReference>
<dbReference type="InterPro" id="IPR036631">
    <property type="entry name" value="MGMT_N_sf"/>
</dbReference>
<keyword evidence="6" id="KW-0234">DNA repair</keyword>
<dbReference type="SMART" id="SM00342">
    <property type="entry name" value="HTH_ARAC"/>
    <property type="match status" value="1"/>
</dbReference>
<evidence type="ECO:0000256" key="4">
    <source>
        <dbReference type="ARBA" id="ARBA00022763"/>
    </source>
</evidence>
<reference evidence="9 10" key="1">
    <citation type="submission" date="2023-07" db="EMBL/GenBank/DDBJ databases">
        <title>Genomic Encyclopedia of Type Strains, Phase IV (KMG-IV): sequencing the most valuable type-strain genomes for metagenomic binning, comparative biology and taxonomic classification.</title>
        <authorList>
            <person name="Goeker M."/>
        </authorList>
    </citation>
    <scope>NUCLEOTIDE SEQUENCE [LARGE SCALE GENOMIC DNA]</scope>
    <source>
        <strain evidence="9 10">DSM 15561</strain>
    </source>
</reference>
<dbReference type="Gene3D" id="1.10.10.10">
    <property type="entry name" value="Winged helix-like DNA-binding domain superfamily/Winged helix DNA-binding domain"/>
    <property type="match status" value="1"/>
</dbReference>
<name>A0ABU0LQL3_9HYPH</name>
<evidence type="ECO:0000256" key="3">
    <source>
        <dbReference type="ARBA" id="ARBA00022679"/>
    </source>
</evidence>
<dbReference type="Pfam" id="PF12833">
    <property type="entry name" value="HTH_18"/>
    <property type="match status" value="1"/>
</dbReference>
<dbReference type="Gene3D" id="3.30.160.70">
    <property type="entry name" value="Methylated DNA-protein cysteine methyltransferase domain"/>
    <property type="match status" value="1"/>
</dbReference>
<dbReference type="InterPro" id="IPR016221">
    <property type="entry name" value="Bifunct_regulatory_prot_Ada"/>
</dbReference>
<keyword evidence="5" id="KW-0010">Activator</keyword>
<comment type="catalytic activity">
    <reaction evidence="1">
        <text>a 4-O-methyl-thymidine in DNA + L-cysteinyl-[protein] = a thymidine in DNA + S-methyl-L-cysteinyl-[protein]</text>
        <dbReference type="Rhea" id="RHEA:53428"/>
        <dbReference type="Rhea" id="RHEA-COMP:10131"/>
        <dbReference type="Rhea" id="RHEA-COMP:10132"/>
        <dbReference type="Rhea" id="RHEA-COMP:13555"/>
        <dbReference type="Rhea" id="RHEA-COMP:13556"/>
        <dbReference type="ChEBI" id="CHEBI:29950"/>
        <dbReference type="ChEBI" id="CHEBI:82612"/>
        <dbReference type="ChEBI" id="CHEBI:137386"/>
        <dbReference type="ChEBI" id="CHEBI:137387"/>
        <dbReference type="EC" id="2.1.1.63"/>
    </reaction>
</comment>
<dbReference type="SUPFAM" id="SSF57884">
    <property type="entry name" value="Ada DNA repair protein, N-terminal domain (N-Ada 10)"/>
    <property type="match status" value="1"/>
</dbReference>
<dbReference type="InterPro" id="IPR014048">
    <property type="entry name" value="MethylDNA_cys_MeTrfase_DNA-bd"/>
</dbReference>
<dbReference type="InterPro" id="IPR035451">
    <property type="entry name" value="Ada-like_dom_sf"/>
</dbReference>
<dbReference type="Gene3D" id="1.10.10.60">
    <property type="entry name" value="Homeodomain-like"/>
    <property type="match status" value="1"/>
</dbReference>
<evidence type="ECO:0000256" key="5">
    <source>
        <dbReference type="ARBA" id="ARBA00023159"/>
    </source>
</evidence>
<protein>
    <submittedName>
        <fullName evidence="9">AraC family transcriptional regulator of adaptative response/methylated-DNA-[protein]-cysteine methyltransferase</fullName>
        <ecNumber evidence="9">2.1.1.63</ecNumber>
    </submittedName>
</protein>
<dbReference type="InterPro" id="IPR004026">
    <property type="entry name" value="Ada_DNA_repair_Zn-bd"/>
</dbReference>
<dbReference type="SUPFAM" id="SSF46767">
    <property type="entry name" value="Methylated DNA-protein cysteine methyltransferase, C-terminal domain"/>
    <property type="match status" value="1"/>
</dbReference>
<evidence type="ECO:0000313" key="9">
    <source>
        <dbReference type="EMBL" id="MDQ0511002.1"/>
    </source>
</evidence>
<feature type="domain" description="HTH araC/xylS-type" evidence="8">
    <location>
        <begin position="112"/>
        <end position="186"/>
    </location>
</feature>
<dbReference type="RefSeq" id="WP_306889721.1">
    <property type="nucleotide sequence ID" value="NZ_JAUSVR010000005.1"/>
</dbReference>
<accession>A0ABU0LQL3</accession>
<dbReference type="PANTHER" id="PTHR10815:SF5">
    <property type="entry name" value="METHYLATED-DNA--PROTEIN-CYSTEINE METHYLTRANSFERASE"/>
    <property type="match status" value="1"/>
</dbReference>
<keyword evidence="4" id="KW-0227">DNA damage</keyword>
<keyword evidence="2 9" id="KW-0489">Methyltransferase</keyword>
<evidence type="ECO:0000313" key="10">
    <source>
        <dbReference type="Proteomes" id="UP001235094"/>
    </source>
</evidence>